<keyword evidence="2" id="KW-0067">ATP-binding</keyword>
<dbReference type="GO" id="GO:0004386">
    <property type="term" value="F:helicase activity"/>
    <property type="evidence" value="ECO:0007669"/>
    <property type="project" value="UniProtKB-KW"/>
</dbReference>
<dbReference type="PROSITE" id="PS51192">
    <property type="entry name" value="HELICASE_ATP_BIND_1"/>
    <property type="match status" value="1"/>
</dbReference>
<dbReference type="GO" id="GO:0016787">
    <property type="term" value="F:hydrolase activity"/>
    <property type="evidence" value="ECO:0007669"/>
    <property type="project" value="UniProtKB-KW"/>
</dbReference>
<dbReference type="PROSITE" id="PS00039">
    <property type="entry name" value="DEAD_ATP_HELICASE"/>
    <property type="match status" value="1"/>
</dbReference>
<dbReference type="InterPro" id="IPR000629">
    <property type="entry name" value="RNA-helicase_DEAD-box_CS"/>
</dbReference>
<dbReference type="SUPFAM" id="SSF52540">
    <property type="entry name" value="P-loop containing nucleoside triphosphate hydrolases"/>
    <property type="match status" value="1"/>
</dbReference>
<dbReference type="GO" id="GO:0003676">
    <property type="term" value="F:nucleic acid binding"/>
    <property type="evidence" value="ECO:0007669"/>
    <property type="project" value="InterPro"/>
</dbReference>
<dbReference type="InterPro" id="IPR014001">
    <property type="entry name" value="Helicase_ATP-bd"/>
</dbReference>
<evidence type="ECO:0000259" key="3">
    <source>
        <dbReference type="PROSITE" id="PS51192"/>
    </source>
</evidence>
<dbReference type="WBParaSite" id="snap_masked-unitig_19312-processed-gene-0.2-mRNA-1">
    <property type="protein sequence ID" value="snap_masked-unitig_19312-processed-gene-0.2-mRNA-1"/>
    <property type="gene ID" value="snap_masked-unitig_19312-processed-gene-0.2"/>
</dbReference>
<evidence type="ECO:0000256" key="2">
    <source>
        <dbReference type="ARBA" id="ARBA00022806"/>
    </source>
</evidence>
<dbReference type="Gene3D" id="3.40.50.300">
    <property type="entry name" value="P-loop containing nucleotide triphosphate hydrolases"/>
    <property type="match status" value="1"/>
</dbReference>
<dbReference type="InterPro" id="IPR027417">
    <property type="entry name" value="P-loop_NTPase"/>
</dbReference>
<evidence type="ECO:0000313" key="4">
    <source>
        <dbReference type="Proteomes" id="UP000095280"/>
    </source>
</evidence>
<sequence>MERGRVGLDFCRFLVLDEADRMLDMGFEPQIRRIVEQDTMPPKGHRQTLMFSATFPKEIQHLARWVVFLYCSRCQGCNSPLSVVIGSLLSGVVDSLLSGVVDRLLSGVVDSLLSGVVECKDSLLLGKLFRD</sequence>
<name>A0A1I8JMN4_9PLAT</name>
<dbReference type="InterPro" id="IPR011545">
    <property type="entry name" value="DEAD/DEAH_box_helicase_dom"/>
</dbReference>
<dbReference type="Proteomes" id="UP000095280">
    <property type="component" value="Unplaced"/>
</dbReference>
<keyword evidence="2" id="KW-0547">Nucleotide-binding</keyword>
<evidence type="ECO:0000256" key="1">
    <source>
        <dbReference type="ARBA" id="ARBA00022801"/>
    </source>
</evidence>
<dbReference type="Pfam" id="PF00270">
    <property type="entry name" value="DEAD"/>
    <property type="match status" value="1"/>
</dbReference>
<keyword evidence="2" id="KW-0347">Helicase</keyword>
<keyword evidence="4" id="KW-1185">Reference proteome</keyword>
<feature type="domain" description="Helicase ATP-binding" evidence="3">
    <location>
        <begin position="1"/>
        <end position="73"/>
    </location>
</feature>
<keyword evidence="1" id="KW-0378">Hydrolase</keyword>
<accession>A0A1I8JMN4</accession>
<dbReference type="PANTHER" id="PTHR47958">
    <property type="entry name" value="ATP-DEPENDENT RNA HELICASE DBP3"/>
    <property type="match status" value="1"/>
</dbReference>
<organism evidence="4 5">
    <name type="scientific">Macrostomum lignano</name>
    <dbReference type="NCBI Taxonomy" id="282301"/>
    <lineage>
        <taxon>Eukaryota</taxon>
        <taxon>Metazoa</taxon>
        <taxon>Spiralia</taxon>
        <taxon>Lophotrochozoa</taxon>
        <taxon>Platyhelminthes</taxon>
        <taxon>Rhabditophora</taxon>
        <taxon>Macrostomorpha</taxon>
        <taxon>Macrostomida</taxon>
        <taxon>Macrostomidae</taxon>
        <taxon>Macrostomum</taxon>
    </lineage>
</organism>
<dbReference type="AlphaFoldDB" id="A0A1I8JMN4"/>
<proteinExistence type="predicted"/>
<evidence type="ECO:0000313" key="5">
    <source>
        <dbReference type="WBParaSite" id="snap_masked-unitig_19312-processed-gene-0.2-mRNA-1"/>
    </source>
</evidence>
<reference evidence="5" key="1">
    <citation type="submission" date="2016-11" db="UniProtKB">
        <authorList>
            <consortium name="WormBaseParasite"/>
        </authorList>
    </citation>
    <scope>IDENTIFICATION</scope>
</reference>
<protein>
    <submittedName>
        <fullName evidence="5">Helicase ATP-binding domain-containing protein</fullName>
    </submittedName>
</protein>
<dbReference type="GO" id="GO:0005524">
    <property type="term" value="F:ATP binding"/>
    <property type="evidence" value="ECO:0007669"/>
    <property type="project" value="InterPro"/>
</dbReference>